<dbReference type="PROSITE" id="PS51257">
    <property type="entry name" value="PROKAR_LIPOPROTEIN"/>
    <property type="match status" value="1"/>
</dbReference>
<gene>
    <name evidence="2" type="ORF">H9Q80_15300</name>
</gene>
<keyword evidence="1" id="KW-0472">Membrane</keyword>
<dbReference type="RefSeq" id="WP_117452384.1">
    <property type="nucleotide sequence ID" value="NZ_CP060636.1"/>
</dbReference>
<feature type="transmembrane region" description="Helical" evidence="1">
    <location>
        <begin position="50"/>
        <end position="68"/>
    </location>
</feature>
<feature type="transmembrane region" description="Helical" evidence="1">
    <location>
        <begin position="89"/>
        <end position="109"/>
    </location>
</feature>
<dbReference type="EMBL" id="CP060636">
    <property type="protein sequence ID" value="QNM11598.1"/>
    <property type="molecule type" value="Genomic_DNA"/>
</dbReference>
<evidence type="ECO:0000256" key="1">
    <source>
        <dbReference type="SAM" id="Phobius"/>
    </source>
</evidence>
<feature type="transmembrane region" description="Helical" evidence="1">
    <location>
        <begin position="7"/>
        <end position="25"/>
    </location>
</feature>
<keyword evidence="1" id="KW-0812">Transmembrane</keyword>
<evidence type="ECO:0008006" key="4">
    <source>
        <dbReference type="Google" id="ProtNLM"/>
    </source>
</evidence>
<dbReference type="Proteomes" id="UP000515856">
    <property type="component" value="Chromosome"/>
</dbReference>
<organism evidence="2 3">
    <name type="scientific">[Eubacterium] hominis</name>
    <dbReference type="NCBI Taxonomy" id="2764325"/>
    <lineage>
        <taxon>Bacteria</taxon>
        <taxon>Bacillati</taxon>
        <taxon>Bacillota</taxon>
        <taxon>Erysipelotrichia</taxon>
        <taxon>Erysipelotrichales</taxon>
        <taxon>Erysipelotrichaceae</taxon>
        <taxon>Amedibacillus</taxon>
    </lineage>
</organism>
<proteinExistence type="predicted"/>
<keyword evidence="3" id="KW-1185">Reference proteome</keyword>
<protein>
    <recommendedName>
        <fullName evidence="4">DUF1648 domain-containing protein</fullName>
    </recommendedName>
</protein>
<sequence>MKTLRKIVNVVSWIIIVMIGCMMLYKWNEIGQQVKAHSNLTGGFSMGDKSILVAIFMMEIIVNIIFTKGYDLPITKQLRQNNASILPDIINLFLQITALLVLSAFVLAAI</sequence>
<dbReference type="AlphaFoldDB" id="A0A7G9GLB6"/>
<keyword evidence="1" id="KW-1133">Transmembrane helix</keyword>
<evidence type="ECO:0000313" key="3">
    <source>
        <dbReference type="Proteomes" id="UP000515856"/>
    </source>
</evidence>
<accession>A0A7G9GLB6</accession>
<evidence type="ECO:0000313" key="2">
    <source>
        <dbReference type="EMBL" id="QNM11598.1"/>
    </source>
</evidence>
<name>A0A7G9GLB6_9FIRM</name>
<dbReference type="KEGG" id="ehn:H9Q80_15300"/>
<reference evidence="2 3" key="1">
    <citation type="submission" date="2020-08" db="EMBL/GenBank/DDBJ databases">
        <authorList>
            <person name="Liu C."/>
            <person name="Sun Q."/>
        </authorList>
    </citation>
    <scope>NUCLEOTIDE SEQUENCE [LARGE SCALE GENOMIC DNA]</scope>
    <source>
        <strain evidence="2 3">NSJ-61</strain>
    </source>
</reference>